<dbReference type="Proteomes" id="UP000243589">
    <property type="component" value="Unassembled WGS sequence"/>
</dbReference>
<proteinExistence type="predicted"/>
<keyword evidence="2" id="KW-1133">Transmembrane helix</keyword>
<organism evidence="3 4">
    <name type="scientific">Brevibacterium ravenspurgense</name>
    <dbReference type="NCBI Taxonomy" id="479117"/>
    <lineage>
        <taxon>Bacteria</taxon>
        <taxon>Bacillati</taxon>
        <taxon>Actinomycetota</taxon>
        <taxon>Actinomycetes</taxon>
        <taxon>Micrococcales</taxon>
        <taxon>Brevibacteriaceae</taxon>
        <taxon>Brevibacterium</taxon>
    </lineage>
</organism>
<evidence type="ECO:0000313" key="3">
    <source>
        <dbReference type="EMBL" id="KXZ58502.1"/>
    </source>
</evidence>
<protein>
    <submittedName>
        <fullName evidence="3">Uncharacterized protein</fullName>
    </submittedName>
</protein>
<feature type="compositionally biased region" description="Basic and acidic residues" evidence="1">
    <location>
        <begin position="70"/>
        <end position="87"/>
    </location>
</feature>
<reference evidence="3 4" key="1">
    <citation type="submission" date="2016-01" db="EMBL/GenBank/DDBJ databases">
        <title>Use of Whole Genome Sequencing to ascertain that Brevibacterium massiliense (Roux, Raoult 2009) is a later heterotypic synonym of Brevibacterium ravenspurgense (Mages 2008).</title>
        <authorList>
            <person name="Bernier A.-M."/>
            <person name="Burdz T."/>
            <person name="Huynh C."/>
            <person name="Pachecho A.L."/>
            <person name="Wiebe D."/>
            <person name="Bonner C."/>
            <person name="Bernard K."/>
        </authorList>
    </citation>
    <scope>NUCLEOTIDE SEQUENCE [LARGE SCALE GENOMIC DNA]</scope>
    <source>
        <strain evidence="3 4">CCUG56047</strain>
    </source>
</reference>
<dbReference type="AlphaFoldDB" id="A0A150H8T0"/>
<keyword evidence="4" id="KW-1185">Reference proteome</keyword>
<keyword evidence="2" id="KW-0472">Membrane</keyword>
<gene>
    <name evidence="3" type="ORF">Bravens_01551</name>
</gene>
<feature type="compositionally biased region" description="Basic and acidic residues" evidence="1">
    <location>
        <begin position="44"/>
        <end position="62"/>
    </location>
</feature>
<evidence type="ECO:0000313" key="4">
    <source>
        <dbReference type="Proteomes" id="UP000243589"/>
    </source>
</evidence>
<keyword evidence="2" id="KW-0812">Transmembrane</keyword>
<evidence type="ECO:0000256" key="1">
    <source>
        <dbReference type="SAM" id="MobiDB-lite"/>
    </source>
</evidence>
<feature type="region of interest" description="Disordered" evidence="1">
    <location>
        <begin position="44"/>
        <end position="87"/>
    </location>
</feature>
<evidence type="ECO:0000256" key="2">
    <source>
        <dbReference type="SAM" id="Phobius"/>
    </source>
</evidence>
<name>A0A150H8T0_9MICO</name>
<sequence>MEYLRVLLPSIVVGLLFWYVLRAIIKSDSTERKEMDRYYAEMEIHKAQRENAQRETTERDSAAEPQDVSEDPRKDQHDGSQGDDRPH</sequence>
<accession>A0A150H8T0</accession>
<feature type="transmembrane region" description="Helical" evidence="2">
    <location>
        <begin position="6"/>
        <end position="25"/>
    </location>
</feature>
<comment type="caution">
    <text evidence="3">The sequence shown here is derived from an EMBL/GenBank/DDBJ whole genome shotgun (WGS) entry which is preliminary data.</text>
</comment>
<dbReference type="EMBL" id="LQQC01000010">
    <property type="protein sequence ID" value="KXZ58502.1"/>
    <property type="molecule type" value="Genomic_DNA"/>
</dbReference>